<dbReference type="Pfam" id="PF09750">
    <property type="entry name" value="DRY_EERY"/>
    <property type="match status" value="1"/>
</dbReference>
<dbReference type="SUPFAM" id="SSF109905">
    <property type="entry name" value="Surp module (SWAP domain)"/>
    <property type="match status" value="2"/>
</dbReference>
<evidence type="ECO:0000313" key="9">
    <source>
        <dbReference type="EMBL" id="JAV59554.1"/>
    </source>
</evidence>
<feature type="region of interest" description="Disordered" evidence="7">
    <location>
        <begin position="235"/>
        <end position="259"/>
    </location>
</feature>
<keyword evidence="2" id="KW-0677">Repeat</keyword>
<dbReference type="GO" id="GO:0000395">
    <property type="term" value="P:mRNA 5'-splice site recognition"/>
    <property type="evidence" value="ECO:0007669"/>
    <property type="project" value="TreeGrafter"/>
</dbReference>
<feature type="region of interest" description="Disordered" evidence="7">
    <location>
        <begin position="651"/>
        <end position="671"/>
    </location>
</feature>
<dbReference type="InterPro" id="IPR019147">
    <property type="entry name" value="SWAP_N_domain"/>
</dbReference>
<feature type="compositionally biased region" description="Pro residues" evidence="7">
    <location>
        <begin position="306"/>
        <end position="315"/>
    </location>
</feature>
<dbReference type="InterPro" id="IPR040397">
    <property type="entry name" value="SWAP"/>
</dbReference>
<evidence type="ECO:0000256" key="1">
    <source>
        <dbReference type="ARBA" id="ARBA00022664"/>
    </source>
</evidence>
<feature type="compositionally biased region" description="Basic and acidic residues" evidence="7">
    <location>
        <begin position="716"/>
        <end position="727"/>
    </location>
</feature>
<evidence type="ECO:0000256" key="2">
    <source>
        <dbReference type="ARBA" id="ARBA00022737"/>
    </source>
</evidence>
<dbReference type="Pfam" id="PF01805">
    <property type="entry name" value="Surp"/>
    <property type="match status" value="2"/>
</dbReference>
<feature type="compositionally biased region" description="Polar residues" evidence="7">
    <location>
        <begin position="535"/>
        <end position="544"/>
    </location>
</feature>
<evidence type="ECO:0000256" key="6">
    <source>
        <dbReference type="ARBA" id="ARBA00023187"/>
    </source>
</evidence>
<dbReference type="PROSITE" id="PS50128">
    <property type="entry name" value="SURP"/>
    <property type="match status" value="2"/>
</dbReference>
<keyword evidence="1" id="KW-0507">mRNA processing</keyword>
<reference evidence="9" key="1">
    <citation type="journal article" date="2016" name="Sci. Rep.">
        <title>Molecular characterization of firefly nuptial gifts: a multi-omics approach sheds light on postcopulatory sexual selection.</title>
        <authorList>
            <person name="Al-Wathiqui N."/>
            <person name="Fallon T.R."/>
            <person name="South A."/>
            <person name="Weng J.K."/>
            <person name="Lewis S.M."/>
        </authorList>
    </citation>
    <scope>NUCLEOTIDE SEQUENCE</scope>
</reference>
<feature type="region of interest" description="Disordered" evidence="7">
    <location>
        <begin position="454"/>
        <end position="474"/>
    </location>
</feature>
<feature type="compositionally biased region" description="Basic residues" evidence="7">
    <location>
        <begin position="762"/>
        <end position="778"/>
    </location>
</feature>
<feature type="compositionally biased region" description="Acidic residues" evidence="7">
    <location>
        <begin position="459"/>
        <end position="468"/>
    </location>
</feature>
<feature type="compositionally biased region" description="Basic and acidic residues" evidence="7">
    <location>
        <begin position="628"/>
        <end position="637"/>
    </location>
</feature>
<sequence length="789" mass="90247">MAKWTESGILRKANKEKHEDLLVFGYACKLFRDDVKALYIDQGKHLIPWMGEDSLKIDRYDCRGALSELKQYEAGSGGVSRLSEMSESERRMEQMCDEERYYSLKYNEEELEMYKEEELKRLQQKNNEVQYNYDVPTDPKNSQEVSEVVEEEDKPFIPPPDLNVPADVDAPETVKVNARIEKTALFISKQGPQMEILIKTKQADNPQFRFLNKDDRLHKYYKFLLSAIKSGQYKIQQEEEPDANVKREEGGDEDETGDHYLHPSLLAASVQPAPPPLPTVPYKPSADCKYSQLVNRIQGTQTDSLTPPPQHPPPDLSQGQMTYDQQQYYQQYYYIAQYYEYYKQMAQQFQGHNTEVSSDAKIPLETQNQVFPPNQAVYSHYQQQSSNPYAQIVSNLSQSKPPEAEPPAATPTDIAKAPIIYSQVEPAPTEVQPQIVAAAPAPPAVKKPLLSLAQYGSDSEPENPPEPEDNAKNVKIPPTETEQIINKMASYVTKNGKDFENIVRSKGDPRFEFLNESHQFHPYYRLKVKHYSEAQSNKGASESENGVPKSKEKKNITPVSFSIKKPKDEMPKDIKSALPMEESDEEEVVDCKTPVETSAHNTPTTTPVRVHHSASLTPPPRVTEPSIDETKDDSKSFEAEDLILEMIDLTDDLEERRETKRVEDRKKDKIASAAREKLALQLERKKKAAAFLKLKSVKSSPPRQDPAARHKAKRSRNVEVEVLKIEDSESEEGEIKRHKKSAKRKKSHKRKRSRSRHESRSRQKSKEHKKAKKRRRRSRSESKSSSSSQ</sequence>
<feature type="region of interest" description="Disordered" evidence="7">
    <location>
        <begin position="300"/>
        <end position="320"/>
    </location>
</feature>
<dbReference type="PANTHER" id="PTHR13161:SF15">
    <property type="entry name" value="SPLICING FACTOR, SUPPRESSOR OF WHITE-APRICOT HOMOLOG"/>
    <property type="match status" value="1"/>
</dbReference>
<dbReference type="Gene3D" id="1.10.10.790">
    <property type="entry name" value="Surp module"/>
    <property type="match status" value="2"/>
</dbReference>
<dbReference type="AlphaFoldDB" id="A0A1Y1KDW5"/>
<evidence type="ECO:0000256" key="5">
    <source>
        <dbReference type="ARBA" id="ARBA00023163"/>
    </source>
</evidence>
<name>A0A1Y1KDW5_PHOPY</name>
<dbReference type="SMART" id="SM00648">
    <property type="entry name" value="SWAP"/>
    <property type="match status" value="2"/>
</dbReference>
<feature type="region of interest" description="Disordered" evidence="7">
    <location>
        <begin position="535"/>
        <end position="558"/>
    </location>
</feature>
<evidence type="ECO:0000256" key="4">
    <source>
        <dbReference type="ARBA" id="ARBA00023015"/>
    </source>
</evidence>
<evidence type="ECO:0000256" key="7">
    <source>
        <dbReference type="SAM" id="MobiDB-lite"/>
    </source>
</evidence>
<protein>
    <recommendedName>
        <fullName evidence="8">SURP motif domain-containing protein</fullName>
    </recommendedName>
</protein>
<feature type="region of interest" description="Disordered" evidence="7">
    <location>
        <begin position="693"/>
        <end position="789"/>
    </location>
</feature>
<feature type="compositionally biased region" description="Polar residues" evidence="7">
    <location>
        <begin position="595"/>
        <end position="607"/>
    </location>
</feature>
<dbReference type="InterPro" id="IPR035967">
    <property type="entry name" value="SWAP/Surp_sf"/>
</dbReference>
<keyword evidence="4" id="KW-0805">Transcription regulation</keyword>
<keyword evidence="3" id="KW-0694">RNA-binding</keyword>
<feature type="domain" description="SURP motif" evidence="8">
    <location>
        <begin position="179"/>
        <end position="221"/>
    </location>
</feature>
<accession>A0A1Y1KDW5</accession>
<dbReference type="SMART" id="SM01141">
    <property type="entry name" value="DRY_EERY"/>
    <property type="match status" value="1"/>
</dbReference>
<dbReference type="InterPro" id="IPR000061">
    <property type="entry name" value="Surp"/>
</dbReference>
<dbReference type="EMBL" id="GEZM01086318">
    <property type="protein sequence ID" value="JAV59554.1"/>
    <property type="molecule type" value="Transcribed_RNA"/>
</dbReference>
<feature type="domain" description="SURP motif" evidence="8">
    <location>
        <begin position="484"/>
        <end position="524"/>
    </location>
</feature>
<feature type="region of interest" description="Disordered" evidence="7">
    <location>
        <begin position="579"/>
        <end position="637"/>
    </location>
</feature>
<feature type="compositionally biased region" description="Basic and acidic residues" evidence="7">
    <location>
        <begin position="654"/>
        <end position="671"/>
    </location>
</feature>
<feature type="compositionally biased region" description="Basic residues" evidence="7">
    <location>
        <begin position="736"/>
        <end position="755"/>
    </location>
</feature>
<keyword evidence="5" id="KW-0804">Transcription</keyword>
<evidence type="ECO:0000259" key="8">
    <source>
        <dbReference type="PROSITE" id="PS50128"/>
    </source>
</evidence>
<keyword evidence="6" id="KW-0508">mRNA splicing</keyword>
<proteinExistence type="predicted"/>
<organism evidence="9">
    <name type="scientific">Photinus pyralis</name>
    <name type="common">Common eastern firefly</name>
    <name type="synonym">Lampyris pyralis</name>
    <dbReference type="NCBI Taxonomy" id="7054"/>
    <lineage>
        <taxon>Eukaryota</taxon>
        <taxon>Metazoa</taxon>
        <taxon>Ecdysozoa</taxon>
        <taxon>Arthropoda</taxon>
        <taxon>Hexapoda</taxon>
        <taxon>Insecta</taxon>
        <taxon>Pterygota</taxon>
        <taxon>Neoptera</taxon>
        <taxon>Endopterygota</taxon>
        <taxon>Coleoptera</taxon>
        <taxon>Polyphaga</taxon>
        <taxon>Elateriformia</taxon>
        <taxon>Elateroidea</taxon>
        <taxon>Lampyridae</taxon>
        <taxon>Lampyrinae</taxon>
        <taxon>Photinus</taxon>
    </lineage>
</organism>
<dbReference type="GO" id="GO:0003723">
    <property type="term" value="F:RNA binding"/>
    <property type="evidence" value="ECO:0007669"/>
    <property type="project" value="UniProtKB-KW"/>
</dbReference>
<dbReference type="PANTHER" id="PTHR13161">
    <property type="entry name" value="SPLICING FACTOR SUPPRESSOR OF WHITE APRICOT"/>
    <property type="match status" value="1"/>
</dbReference>
<evidence type="ECO:0000256" key="3">
    <source>
        <dbReference type="ARBA" id="ARBA00022884"/>
    </source>
</evidence>